<dbReference type="SUPFAM" id="SSF88645">
    <property type="entry name" value="ssDNA viruses"/>
    <property type="match status" value="1"/>
</dbReference>
<dbReference type="GO" id="GO:0005198">
    <property type="term" value="F:structural molecule activity"/>
    <property type="evidence" value="ECO:0007669"/>
    <property type="project" value="InterPro"/>
</dbReference>
<dbReference type="Pfam" id="PF02305">
    <property type="entry name" value="Phage_F"/>
    <property type="match status" value="1"/>
</dbReference>
<dbReference type="Gene3D" id="2.60.169.10">
    <property type="entry name" value="Microviridae F protein"/>
    <property type="match status" value="2"/>
</dbReference>
<protein>
    <submittedName>
        <fullName evidence="2">Putative capsid VP1</fullName>
    </submittedName>
</protein>
<accession>A0A1D8MKA5</accession>
<evidence type="ECO:0000313" key="2">
    <source>
        <dbReference type="EMBL" id="AOV86363.1"/>
    </source>
</evidence>
<name>A0A1D8MKA5_9VIRU</name>
<comment type="similarity">
    <text evidence="1">Belongs to the microviridae F protein family.</text>
</comment>
<dbReference type="InterPro" id="IPR016184">
    <property type="entry name" value="Capsid/spike_ssDNA_virus"/>
</dbReference>
<organism evidence="2">
    <name type="scientific">uncultured virus</name>
    <dbReference type="NCBI Taxonomy" id="340016"/>
    <lineage>
        <taxon>Viruses</taxon>
        <taxon>environmental samples</taxon>
    </lineage>
</organism>
<dbReference type="EMBL" id="KX259470">
    <property type="protein sequence ID" value="AOV86363.1"/>
    <property type="molecule type" value="Genomic_DNA"/>
</dbReference>
<reference evidence="2" key="1">
    <citation type="submission" date="2016-05" db="EMBL/GenBank/DDBJ databases">
        <title>Viral Hybridization Blurs Taxonomic Lines in a Wastewater Treatment Plant.</title>
        <authorList>
            <person name="Pearson V.M.M."/>
            <person name="Caudle S.B."/>
            <person name="Rokyta D.R."/>
        </authorList>
    </citation>
    <scope>NUCLEOTIDE SEQUENCE</scope>
    <source>
        <strain evidence="2">Wastewater_Microviridae_FL16</strain>
    </source>
</reference>
<dbReference type="InterPro" id="IPR037002">
    <property type="entry name" value="Microviridae_protein_F_sf"/>
</dbReference>
<sequence length="498" mass="55038">MKRSKHSLSHYKLLSCKMGELVPISCFEALPGDSIQQATSMFMRVSPLLTPVMHPVSTRIHHFFVPYRILWDGWEDFITGGEDGEGGSAGVYPTISSGGSGFTAGALADYLGIPPGVANLAVSALPFRAYNLIFNEYYRDQDLVTERALTTASGTDSTTVVTLANVAWEKDYFTSSRPWPQKGPDVTLPLGSTAPVVTNNQTIRINGNNAGNGNMVLAADAQPVYRLGIAGAGAGSVGDVKFGNQTGLQADLSTATAASVNDLRLAMALQRYQEARARYGSRYVEYLRYLGVRSSDARLQRPEYLGGGKATISFSEVLQTGVDSSDEGVGNLRGHGVAALRTRRYRRFFEEHGVVISLLSVRPRTMYGNELNRMWSKTTKEDYWQKELEHIGQQEVYRRELYAQSDASGGNTVFGYQDRYDEYRRIPSSIAGDFRSTLNDWHYARLFGSAPALNSSFVTADPTSRVYAEQTEDHLWIMTQHQIHARRLVTNNATPSIF</sequence>
<dbReference type="InterPro" id="IPR003514">
    <property type="entry name" value="Microviridae_protein_F"/>
</dbReference>
<proteinExistence type="inferred from homology"/>
<evidence type="ECO:0000256" key="1">
    <source>
        <dbReference type="ARBA" id="ARBA00009963"/>
    </source>
</evidence>